<protein>
    <recommendedName>
        <fullName evidence="6">Glutathione S-transferase</fullName>
    </recommendedName>
</protein>
<dbReference type="PANTHER" id="PTHR43968">
    <property type="match status" value="1"/>
</dbReference>
<dbReference type="Pfam" id="PF00043">
    <property type="entry name" value="GST_C"/>
    <property type="match status" value="1"/>
</dbReference>
<comment type="catalytic activity">
    <reaction evidence="1">
        <text>RX + glutathione = an S-substituted glutathione + a halide anion + H(+)</text>
        <dbReference type="Rhea" id="RHEA:16437"/>
        <dbReference type="ChEBI" id="CHEBI:15378"/>
        <dbReference type="ChEBI" id="CHEBI:16042"/>
        <dbReference type="ChEBI" id="CHEBI:17792"/>
        <dbReference type="ChEBI" id="CHEBI:57925"/>
        <dbReference type="ChEBI" id="CHEBI:90779"/>
        <dbReference type="EC" id="2.5.1.18"/>
    </reaction>
</comment>
<gene>
    <name evidence="4" type="ORF">PSON_ATCC_30995.1.T0560115</name>
</gene>
<feature type="domain" description="GST C-terminal" evidence="3">
    <location>
        <begin position="88"/>
        <end position="218"/>
    </location>
</feature>
<evidence type="ECO:0000313" key="5">
    <source>
        <dbReference type="Proteomes" id="UP000692954"/>
    </source>
</evidence>
<dbReference type="OrthoDB" id="4951845at2759"/>
<name>A0A8S1NH75_9CILI</name>
<dbReference type="EMBL" id="CAJJDN010000056">
    <property type="protein sequence ID" value="CAD8090639.1"/>
    <property type="molecule type" value="Genomic_DNA"/>
</dbReference>
<dbReference type="InterPro" id="IPR010987">
    <property type="entry name" value="Glutathione-S-Trfase_C-like"/>
</dbReference>
<keyword evidence="5" id="KW-1185">Reference proteome</keyword>
<evidence type="ECO:0000259" key="2">
    <source>
        <dbReference type="PROSITE" id="PS50404"/>
    </source>
</evidence>
<reference evidence="4" key="1">
    <citation type="submission" date="2021-01" db="EMBL/GenBank/DDBJ databases">
        <authorList>
            <consortium name="Genoscope - CEA"/>
            <person name="William W."/>
        </authorList>
    </citation>
    <scope>NUCLEOTIDE SEQUENCE</scope>
</reference>
<dbReference type="SFLD" id="SFLDG00358">
    <property type="entry name" value="Main_(cytGST)"/>
    <property type="match status" value="1"/>
</dbReference>
<dbReference type="AlphaFoldDB" id="A0A8S1NH75"/>
<dbReference type="Proteomes" id="UP000692954">
    <property type="component" value="Unassembled WGS sequence"/>
</dbReference>
<sequence length="239" mass="28078">MDKRFKHTLVAFKICPYCMKVLTVMCHKNIKFEIKFIEIHNKPDWFIKISPLEKVPILIIGEEVVLFESAAIMEYIDEITPPKLMPDDPIQKALDRAKFEYSNEIIKNLYQFIFTTEQEKFVKLKEWLIKRFQQMGEWLKDKKYVNGLELSLVDLNFVPVFVVLNMLKPILPCDILKDQKRLQNYGESLTSLSCAKTGRVPDYEFLMIDGIKNKNTVLFRSNPCYFNGPQASRCLFFGK</sequence>
<dbReference type="GO" id="GO:0005737">
    <property type="term" value="C:cytoplasm"/>
    <property type="evidence" value="ECO:0007669"/>
    <property type="project" value="TreeGrafter"/>
</dbReference>
<dbReference type="InterPro" id="IPR004045">
    <property type="entry name" value="Glutathione_S-Trfase_N"/>
</dbReference>
<dbReference type="PROSITE" id="PS50405">
    <property type="entry name" value="GST_CTER"/>
    <property type="match status" value="1"/>
</dbReference>
<evidence type="ECO:0000256" key="1">
    <source>
        <dbReference type="ARBA" id="ARBA00047960"/>
    </source>
</evidence>
<dbReference type="InterPro" id="IPR040079">
    <property type="entry name" value="Glutathione_S-Trfase"/>
</dbReference>
<dbReference type="InterPro" id="IPR004046">
    <property type="entry name" value="GST_C"/>
</dbReference>
<proteinExistence type="predicted"/>
<accession>A0A8S1NH75</accession>
<dbReference type="InterPro" id="IPR050983">
    <property type="entry name" value="GST_Omega/HSP26"/>
</dbReference>
<evidence type="ECO:0008006" key="6">
    <source>
        <dbReference type="Google" id="ProtNLM"/>
    </source>
</evidence>
<dbReference type="CDD" id="cd00570">
    <property type="entry name" value="GST_N_family"/>
    <property type="match status" value="1"/>
</dbReference>
<dbReference type="PANTHER" id="PTHR43968:SF6">
    <property type="entry name" value="GLUTATHIONE S-TRANSFERASE OMEGA"/>
    <property type="match status" value="1"/>
</dbReference>
<dbReference type="Pfam" id="PF13409">
    <property type="entry name" value="GST_N_2"/>
    <property type="match status" value="1"/>
</dbReference>
<comment type="caution">
    <text evidence="4">The sequence shown here is derived from an EMBL/GenBank/DDBJ whole genome shotgun (WGS) entry which is preliminary data.</text>
</comment>
<organism evidence="4 5">
    <name type="scientific">Paramecium sonneborni</name>
    <dbReference type="NCBI Taxonomy" id="65129"/>
    <lineage>
        <taxon>Eukaryota</taxon>
        <taxon>Sar</taxon>
        <taxon>Alveolata</taxon>
        <taxon>Ciliophora</taxon>
        <taxon>Intramacronucleata</taxon>
        <taxon>Oligohymenophorea</taxon>
        <taxon>Peniculida</taxon>
        <taxon>Parameciidae</taxon>
        <taxon>Paramecium</taxon>
    </lineage>
</organism>
<dbReference type="PROSITE" id="PS50404">
    <property type="entry name" value="GST_NTER"/>
    <property type="match status" value="1"/>
</dbReference>
<dbReference type="SFLD" id="SFLDS00019">
    <property type="entry name" value="Glutathione_Transferase_(cytos"/>
    <property type="match status" value="1"/>
</dbReference>
<evidence type="ECO:0000313" key="4">
    <source>
        <dbReference type="EMBL" id="CAD8090639.1"/>
    </source>
</evidence>
<dbReference type="InterPro" id="IPR045073">
    <property type="entry name" value="Omega/Tau-like"/>
</dbReference>
<dbReference type="SFLD" id="SFLDG01152">
    <property type="entry name" value="Main.3:_Omega-_and_Tau-like"/>
    <property type="match status" value="1"/>
</dbReference>
<evidence type="ECO:0000259" key="3">
    <source>
        <dbReference type="PROSITE" id="PS50405"/>
    </source>
</evidence>
<feature type="domain" description="GST N-terminal" evidence="2">
    <location>
        <begin position="5"/>
        <end position="84"/>
    </location>
</feature>